<dbReference type="Pfam" id="PF04452">
    <property type="entry name" value="Methyltrans_RNA"/>
    <property type="match status" value="1"/>
</dbReference>
<comment type="catalytic activity">
    <reaction evidence="4">
        <text>uridine(1498) in 16S rRNA + S-adenosyl-L-methionine = N(3)-methyluridine(1498) in 16S rRNA + S-adenosyl-L-homocysteine + H(+)</text>
        <dbReference type="Rhea" id="RHEA:42920"/>
        <dbReference type="Rhea" id="RHEA-COMP:10283"/>
        <dbReference type="Rhea" id="RHEA-COMP:10284"/>
        <dbReference type="ChEBI" id="CHEBI:15378"/>
        <dbReference type="ChEBI" id="CHEBI:57856"/>
        <dbReference type="ChEBI" id="CHEBI:59789"/>
        <dbReference type="ChEBI" id="CHEBI:65315"/>
        <dbReference type="ChEBI" id="CHEBI:74502"/>
        <dbReference type="EC" id="2.1.1.193"/>
    </reaction>
</comment>
<comment type="similarity">
    <text evidence="1">Belongs to the RNA methyltransferase RsmE family.</text>
</comment>
<dbReference type="NCBIfam" id="TIGR00046">
    <property type="entry name" value="RsmE family RNA methyltransferase"/>
    <property type="match status" value="1"/>
</dbReference>
<dbReference type="InterPro" id="IPR046886">
    <property type="entry name" value="RsmE_MTase_dom"/>
</dbReference>
<evidence type="ECO:0000256" key="2">
    <source>
        <dbReference type="ARBA" id="ARBA00012328"/>
    </source>
</evidence>
<keyword evidence="6" id="KW-0489">Methyltransferase</keyword>
<evidence type="ECO:0000256" key="3">
    <source>
        <dbReference type="ARBA" id="ARBA00025699"/>
    </source>
</evidence>
<organism evidence="6">
    <name type="scientific">hydrothermal vent metagenome</name>
    <dbReference type="NCBI Taxonomy" id="652676"/>
    <lineage>
        <taxon>unclassified sequences</taxon>
        <taxon>metagenomes</taxon>
        <taxon>ecological metagenomes</taxon>
    </lineage>
</organism>
<proteinExistence type="inferred from homology"/>
<dbReference type="SUPFAM" id="SSF75217">
    <property type="entry name" value="alpha/beta knot"/>
    <property type="match status" value="1"/>
</dbReference>
<protein>
    <recommendedName>
        <fullName evidence="2">16S rRNA (uracil(1498)-N(3))-methyltransferase</fullName>
        <ecNumber evidence="2">2.1.1.193</ecNumber>
    </recommendedName>
</protein>
<dbReference type="GO" id="GO:0008168">
    <property type="term" value="F:methyltransferase activity"/>
    <property type="evidence" value="ECO:0007669"/>
    <property type="project" value="UniProtKB-KW"/>
</dbReference>
<feature type="domain" description="Ribosomal RNA small subunit methyltransferase E methyltransferase" evidence="5">
    <location>
        <begin position="1"/>
        <end position="39"/>
    </location>
</feature>
<keyword evidence="6" id="KW-0808">Transferase</keyword>
<sequence>GLSNNEIEQARKSGFKGVQLGPRILRTETAALAAITALQVLWGDLGA</sequence>
<dbReference type="InterPro" id="IPR029028">
    <property type="entry name" value="Alpha/beta_knot_MTases"/>
</dbReference>
<dbReference type="EC" id="2.1.1.193" evidence="2"/>
<evidence type="ECO:0000256" key="4">
    <source>
        <dbReference type="ARBA" id="ARBA00047944"/>
    </source>
</evidence>
<name>A0A3B0XQ20_9ZZZZ</name>
<dbReference type="EMBL" id="UOFJ01000234">
    <property type="protein sequence ID" value="VAW66790.1"/>
    <property type="molecule type" value="Genomic_DNA"/>
</dbReference>
<dbReference type="GO" id="GO:0006364">
    <property type="term" value="P:rRNA processing"/>
    <property type="evidence" value="ECO:0007669"/>
    <property type="project" value="InterPro"/>
</dbReference>
<feature type="non-terminal residue" evidence="6">
    <location>
        <position position="1"/>
    </location>
</feature>
<accession>A0A3B0XQ20</accession>
<dbReference type="GO" id="GO:0032259">
    <property type="term" value="P:methylation"/>
    <property type="evidence" value="ECO:0007669"/>
    <property type="project" value="UniProtKB-KW"/>
</dbReference>
<dbReference type="Gene3D" id="3.40.1280.10">
    <property type="match status" value="1"/>
</dbReference>
<dbReference type="AlphaFoldDB" id="A0A3B0XQ20"/>
<gene>
    <name evidence="6" type="ORF">MNBD_GAMMA10-2577</name>
</gene>
<evidence type="ECO:0000256" key="1">
    <source>
        <dbReference type="ARBA" id="ARBA00005528"/>
    </source>
</evidence>
<dbReference type="InterPro" id="IPR029026">
    <property type="entry name" value="tRNA_m1G_MTases_N"/>
</dbReference>
<evidence type="ECO:0000259" key="5">
    <source>
        <dbReference type="Pfam" id="PF04452"/>
    </source>
</evidence>
<reference evidence="6" key="1">
    <citation type="submission" date="2018-06" db="EMBL/GenBank/DDBJ databases">
        <authorList>
            <person name="Zhirakovskaya E."/>
        </authorList>
    </citation>
    <scope>NUCLEOTIDE SEQUENCE</scope>
</reference>
<dbReference type="InterPro" id="IPR006700">
    <property type="entry name" value="RsmE"/>
</dbReference>
<comment type="function">
    <text evidence="3">Specifically methylates the N3 position of the uracil ring of uridine 1498 (m3U1498) in 16S rRNA. Acts on the fully assembled 30S ribosomal subunit.</text>
</comment>
<evidence type="ECO:0000313" key="6">
    <source>
        <dbReference type="EMBL" id="VAW66790.1"/>
    </source>
</evidence>